<name>A0ABR1FJV5_AURAN</name>
<dbReference type="InterPro" id="IPR027141">
    <property type="entry name" value="LSm4/Sm_D1/D3"/>
</dbReference>
<dbReference type="EMBL" id="JBBJCI010000370">
    <property type="protein sequence ID" value="KAK7232216.1"/>
    <property type="molecule type" value="Genomic_DNA"/>
</dbReference>
<keyword evidence="7" id="KW-0539">Nucleus</keyword>
<dbReference type="InterPro" id="IPR034099">
    <property type="entry name" value="SmD3"/>
</dbReference>
<keyword evidence="12" id="KW-1185">Reference proteome</keyword>
<evidence type="ECO:0000256" key="2">
    <source>
        <dbReference type="ARBA" id="ARBA00004514"/>
    </source>
</evidence>
<accession>A0ABR1FJV5</accession>
<evidence type="ECO:0000256" key="7">
    <source>
        <dbReference type="ARBA" id="ARBA00023242"/>
    </source>
</evidence>
<dbReference type="InterPro" id="IPR001163">
    <property type="entry name" value="Sm_dom_euk/arc"/>
</dbReference>
<evidence type="ECO:0000256" key="9">
    <source>
        <dbReference type="SAM" id="MobiDB-lite"/>
    </source>
</evidence>
<keyword evidence="4" id="KW-0963">Cytoplasm</keyword>
<evidence type="ECO:0000313" key="12">
    <source>
        <dbReference type="Proteomes" id="UP001363151"/>
    </source>
</evidence>
<feature type="domain" description="Sm" evidence="10">
    <location>
        <begin position="250"/>
        <end position="322"/>
    </location>
</feature>
<evidence type="ECO:0000256" key="3">
    <source>
        <dbReference type="ARBA" id="ARBA00008146"/>
    </source>
</evidence>
<feature type="region of interest" description="Disordered" evidence="9">
    <location>
        <begin position="173"/>
        <end position="240"/>
    </location>
</feature>
<dbReference type="Proteomes" id="UP001363151">
    <property type="component" value="Unassembled WGS sequence"/>
</dbReference>
<evidence type="ECO:0000256" key="6">
    <source>
        <dbReference type="ARBA" id="ARBA00023187"/>
    </source>
</evidence>
<feature type="compositionally biased region" description="Low complexity" evidence="9">
    <location>
        <begin position="213"/>
        <end position="238"/>
    </location>
</feature>
<proteinExistence type="inferred from homology"/>
<keyword evidence="6" id="KW-0508">mRNA splicing</keyword>
<protein>
    <submittedName>
        <fullName evidence="11">U7 snRNA binding protein</fullName>
    </submittedName>
</protein>
<reference evidence="11 12" key="1">
    <citation type="submission" date="2024-03" db="EMBL/GenBank/DDBJ databases">
        <title>Aureococcus anophagefferens CCMP1851 and Kratosvirus quantuckense: Draft genome of a second virus-susceptible host strain in the model system.</title>
        <authorList>
            <person name="Chase E."/>
            <person name="Truchon A.R."/>
            <person name="Schepens W."/>
            <person name="Wilhelm S.W."/>
        </authorList>
    </citation>
    <scope>NUCLEOTIDE SEQUENCE [LARGE SCALE GENOMIC DNA]</scope>
    <source>
        <strain evidence="11 12">CCMP1851</strain>
    </source>
</reference>
<dbReference type="InterPro" id="IPR010920">
    <property type="entry name" value="LSM_dom_sf"/>
</dbReference>
<evidence type="ECO:0000256" key="1">
    <source>
        <dbReference type="ARBA" id="ARBA00004123"/>
    </source>
</evidence>
<evidence type="ECO:0000256" key="5">
    <source>
        <dbReference type="ARBA" id="ARBA00022664"/>
    </source>
</evidence>
<dbReference type="Gene3D" id="2.30.30.100">
    <property type="match status" value="1"/>
</dbReference>
<dbReference type="InterPro" id="IPR047575">
    <property type="entry name" value="Sm"/>
</dbReference>
<dbReference type="CDD" id="cd01721">
    <property type="entry name" value="Sm_D3"/>
    <property type="match status" value="1"/>
</dbReference>
<dbReference type="SMART" id="SM00651">
    <property type="entry name" value="Sm"/>
    <property type="match status" value="1"/>
</dbReference>
<evidence type="ECO:0000259" key="10">
    <source>
        <dbReference type="PROSITE" id="PS52002"/>
    </source>
</evidence>
<comment type="similarity">
    <text evidence="3">Belongs to the snRNP core protein family.</text>
</comment>
<gene>
    <name evidence="11" type="primary">SMD3</name>
    <name evidence="11" type="ORF">SO694_00030113</name>
</gene>
<dbReference type="PANTHER" id="PTHR23338">
    <property type="entry name" value="SMALL NUCLEAR RIBONUCLEOPROTEIN SM"/>
    <property type="match status" value="1"/>
</dbReference>
<keyword evidence="8" id="KW-0687">Ribonucleoprotein</keyword>
<dbReference type="Pfam" id="PF01423">
    <property type="entry name" value="LSM"/>
    <property type="match status" value="1"/>
</dbReference>
<comment type="caution">
    <text evidence="11">The sequence shown here is derived from an EMBL/GenBank/DDBJ whole genome shotgun (WGS) entry which is preliminary data.</text>
</comment>
<keyword evidence="5" id="KW-0507">mRNA processing</keyword>
<evidence type="ECO:0000256" key="4">
    <source>
        <dbReference type="ARBA" id="ARBA00022490"/>
    </source>
</evidence>
<comment type="subcellular location">
    <subcellularLocation>
        <location evidence="2">Cytoplasm</location>
        <location evidence="2">Cytosol</location>
    </subcellularLocation>
    <subcellularLocation>
        <location evidence="1">Nucleus</location>
    </subcellularLocation>
</comment>
<dbReference type="PROSITE" id="PS52002">
    <property type="entry name" value="SM"/>
    <property type="match status" value="1"/>
</dbReference>
<dbReference type="SUPFAM" id="SSF50182">
    <property type="entry name" value="Sm-like ribonucleoproteins"/>
    <property type="match status" value="1"/>
</dbReference>
<evidence type="ECO:0000256" key="8">
    <source>
        <dbReference type="ARBA" id="ARBA00023274"/>
    </source>
</evidence>
<organism evidence="11 12">
    <name type="scientific">Aureococcus anophagefferens</name>
    <name type="common">Harmful bloom alga</name>
    <dbReference type="NCBI Taxonomy" id="44056"/>
    <lineage>
        <taxon>Eukaryota</taxon>
        <taxon>Sar</taxon>
        <taxon>Stramenopiles</taxon>
        <taxon>Ochrophyta</taxon>
        <taxon>Pelagophyceae</taxon>
        <taxon>Pelagomonadales</taxon>
        <taxon>Pelagomonadaceae</taxon>
        <taxon>Aureococcus</taxon>
    </lineage>
</organism>
<sequence length="374" mass="39053">MEGLGKMTRGVKAGHVRLSSHGATAHGAQSLGPHFDAIVASILEYNTLRKHHPELPALELPESASPDEKLRLFKAGVVSGELGNGDFIKSLGVFATTVFKMKPSSAYALSAEMAGQRHVAALKAGAGLGNAALFLDDAGFGVGAGLGDAALFVDDAAILDDDAMARSSAASTAARAASRRRPTPRAAPGAALADRRVHARTSSRATGSRGCRPRSGGAADAARPPRGAGRRAAAPLAPSMSVTGKRGVGVPLILMHDGEGTIVTIECKNGDTYRGFLDETEDNMNCVLKDATRTDAKGNKSQVEHIFLRGSQIAFFIFPNMLKKAPMFNRVRAWRKTKATKKAGAPSGTVRGQAAAIIRKAQARLAGPGMMIVR</sequence>
<evidence type="ECO:0000313" key="11">
    <source>
        <dbReference type="EMBL" id="KAK7232216.1"/>
    </source>
</evidence>